<evidence type="ECO:0000256" key="4">
    <source>
        <dbReference type="SAM" id="MobiDB-lite"/>
    </source>
</evidence>
<dbReference type="CDD" id="cd00403">
    <property type="entry name" value="Ribosomal_L1"/>
    <property type="match status" value="1"/>
</dbReference>
<dbReference type="InterPro" id="IPR023674">
    <property type="entry name" value="Ribosomal_uL1-like"/>
</dbReference>
<name>A0A9W8YP45_9PEZI</name>
<reference evidence="5" key="1">
    <citation type="submission" date="2022-10" db="EMBL/GenBank/DDBJ databases">
        <title>Tapping the CABI collections for fungal endophytes: first genome assemblies for Collariella, Neodidymelliopsis, Ascochyta clinopodiicola, Didymella pomorum, Didymosphaeria variabile, Neocosmospora piperis and Neocucurbitaria cava.</title>
        <authorList>
            <person name="Hill R."/>
        </authorList>
    </citation>
    <scope>NUCLEOTIDE SEQUENCE</scope>
    <source>
        <strain evidence="5">IMI 355082</strain>
    </source>
</reference>
<comment type="similarity">
    <text evidence="1">Belongs to the universal ribosomal protein uL1 family.</text>
</comment>
<dbReference type="PANTHER" id="PTHR36427">
    <property type="entry name" value="54S RIBOSOMAL PROTEIN L1, MITOCHONDRIAL"/>
    <property type="match status" value="1"/>
</dbReference>
<comment type="caution">
    <text evidence="5">The sequence shown here is derived from an EMBL/GenBank/DDBJ whole genome shotgun (WGS) entry which is preliminary data.</text>
</comment>
<evidence type="ECO:0000313" key="6">
    <source>
        <dbReference type="Proteomes" id="UP001140453"/>
    </source>
</evidence>
<keyword evidence="6" id="KW-1185">Reference proteome</keyword>
<dbReference type="PANTHER" id="PTHR36427:SF3">
    <property type="entry name" value="LARGE RIBOSOMAL SUBUNIT PROTEIN UL1M"/>
    <property type="match status" value="1"/>
</dbReference>
<feature type="region of interest" description="Disordered" evidence="4">
    <location>
        <begin position="39"/>
        <end position="59"/>
    </location>
</feature>
<proteinExistence type="inferred from homology"/>
<dbReference type="SUPFAM" id="SSF56808">
    <property type="entry name" value="Ribosomal protein L1"/>
    <property type="match status" value="1"/>
</dbReference>
<dbReference type="GO" id="GO:0003735">
    <property type="term" value="F:structural constituent of ribosome"/>
    <property type="evidence" value="ECO:0007669"/>
    <property type="project" value="TreeGrafter"/>
</dbReference>
<dbReference type="Gene3D" id="3.30.190.20">
    <property type="match status" value="1"/>
</dbReference>
<dbReference type="InterPro" id="IPR028364">
    <property type="entry name" value="Ribosomal_uL1/biogenesis"/>
</dbReference>
<organism evidence="5 6">
    <name type="scientific">Gnomoniopsis smithogilvyi</name>
    <dbReference type="NCBI Taxonomy" id="1191159"/>
    <lineage>
        <taxon>Eukaryota</taxon>
        <taxon>Fungi</taxon>
        <taxon>Dikarya</taxon>
        <taxon>Ascomycota</taxon>
        <taxon>Pezizomycotina</taxon>
        <taxon>Sordariomycetes</taxon>
        <taxon>Sordariomycetidae</taxon>
        <taxon>Diaporthales</taxon>
        <taxon>Gnomoniaceae</taxon>
        <taxon>Gnomoniopsis</taxon>
    </lineage>
</organism>
<dbReference type="EMBL" id="JAPEVB010000004">
    <property type="protein sequence ID" value="KAJ4388844.1"/>
    <property type="molecule type" value="Genomic_DNA"/>
</dbReference>
<evidence type="ECO:0000313" key="5">
    <source>
        <dbReference type="EMBL" id="KAJ4388844.1"/>
    </source>
</evidence>
<dbReference type="InterPro" id="IPR016095">
    <property type="entry name" value="Ribosomal_uL1_3-a/b-sand"/>
</dbReference>
<keyword evidence="2" id="KW-0689">Ribosomal protein</keyword>
<dbReference type="AlphaFoldDB" id="A0A9W8YP45"/>
<keyword evidence="3" id="KW-0687">Ribonucleoprotein</keyword>
<evidence type="ECO:0008006" key="7">
    <source>
        <dbReference type="Google" id="ProtNLM"/>
    </source>
</evidence>
<dbReference type="OrthoDB" id="1747252at2759"/>
<dbReference type="Proteomes" id="UP001140453">
    <property type="component" value="Unassembled WGS sequence"/>
</dbReference>
<dbReference type="Pfam" id="PF00687">
    <property type="entry name" value="Ribosomal_L1"/>
    <property type="match status" value="1"/>
</dbReference>
<sequence>MASMNQCLASLARLNLTTPTRPIIQSTVPRFLAPAATSHQARKYAANPQKDKKEKKKKRVYKNYRVDPLKRMQQFSLCDAIRYARAFEVGQSPYGVKYDLAIKLKTSKNGAVIKSRVRLPHSVRSDRRIGVICKEGSAVAIKAKAAGAVAVGEETMFDIIRSGAIAFTSVICDQASADKLAKQKDLGRILGPKGIMPSIRQKTITTNVLGLLQEMAGADNYRERDGVVRIAIGQLGFTPEMVAANVKAFVAKVKEDCQELESQTNKELHEVVLSTTHGPGFSLNGGFMPIEKGVTPAMLTGPM</sequence>
<evidence type="ECO:0000256" key="2">
    <source>
        <dbReference type="ARBA" id="ARBA00022980"/>
    </source>
</evidence>
<evidence type="ECO:0000256" key="1">
    <source>
        <dbReference type="ARBA" id="ARBA00010531"/>
    </source>
</evidence>
<gene>
    <name evidence="5" type="ORF">N0V93_006305</name>
</gene>
<dbReference type="GO" id="GO:0005762">
    <property type="term" value="C:mitochondrial large ribosomal subunit"/>
    <property type="evidence" value="ECO:0007669"/>
    <property type="project" value="TreeGrafter"/>
</dbReference>
<dbReference type="Gene3D" id="3.40.50.790">
    <property type="match status" value="1"/>
</dbReference>
<protein>
    <recommendedName>
        <fullName evidence="7">Ribosomal protein L1</fullName>
    </recommendedName>
</protein>
<evidence type="ECO:0000256" key="3">
    <source>
        <dbReference type="ARBA" id="ARBA00023274"/>
    </source>
</evidence>
<accession>A0A9W8YP45</accession>